<accession>A0ABS3J1G3</accession>
<dbReference type="Proteomes" id="UP000664288">
    <property type="component" value="Unassembled WGS sequence"/>
</dbReference>
<dbReference type="RefSeq" id="WP_207349571.1">
    <property type="nucleotide sequence ID" value="NZ_JAFMPY010000004.1"/>
</dbReference>
<sequence>MHEDEEWVKPQGPAHDEPGVAPPRRSVAASELFGDGHEVEIRLGPAVYRLRLTKSGKLILNK</sequence>
<evidence type="ECO:0000256" key="1">
    <source>
        <dbReference type="SAM" id="MobiDB-lite"/>
    </source>
</evidence>
<evidence type="ECO:0000313" key="3">
    <source>
        <dbReference type="Proteomes" id="UP000664288"/>
    </source>
</evidence>
<name>A0ABS3J1G3_9HYPH</name>
<organism evidence="2 3">
    <name type="scientific">Jiella sonneratiae</name>
    <dbReference type="NCBI Taxonomy" id="2816856"/>
    <lineage>
        <taxon>Bacteria</taxon>
        <taxon>Pseudomonadati</taxon>
        <taxon>Pseudomonadota</taxon>
        <taxon>Alphaproteobacteria</taxon>
        <taxon>Hyphomicrobiales</taxon>
        <taxon>Aurantimonadaceae</taxon>
        <taxon>Jiella</taxon>
    </lineage>
</organism>
<dbReference type="EMBL" id="JAFMPY010000004">
    <property type="protein sequence ID" value="MBO0902932.1"/>
    <property type="molecule type" value="Genomic_DNA"/>
</dbReference>
<reference evidence="2 3" key="1">
    <citation type="submission" date="2021-03" db="EMBL/GenBank/DDBJ databases">
        <title>Whole genome sequence of Jiella sp. MQZ13P-4.</title>
        <authorList>
            <person name="Tuo L."/>
        </authorList>
    </citation>
    <scope>NUCLEOTIDE SEQUENCE [LARGE SCALE GENOMIC DNA]</scope>
    <source>
        <strain evidence="2 3">MQZ13P-4</strain>
    </source>
</reference>
<dbReference type="Pfam" id="PF10636">
    <property type="entry name" value="hemP"/>
    <property type="match status" value="1"/>
</dbReference>
<protein>
    <submittedName>
        <fullName evidence="2">Hemin uptake protein HemP</fullName>
    </submittedName>
</protein>
<comment type="caution">
    <text evidence="2">The sequence shown here is derived from an EMBL/GenBank/DDBJ whole genome shotgun (WGS) entry which is preliminary data.</text>
</comment>
<gene>
    <name evidence="2" type="ORF">J1C47_04715</name>
</gene>
<feature type="region of interest" description="Disordered" evidence="1">
    <location>
        <begin position="1"/>
        <end position="24"/>
    </location>
</feature>
<keyword evidence="3" id="KW-1185">Reference proteome</keyword>
<dbReference type="Gene3D" id="2.10.70.10">
    <property type="entry name" value="Complement Module, domain 1"/>
    <property type="match status" value="1"/>
</dbReference>
<proteinExistence type="predicted"/>
<evidence type="ECO:0000313" key="2">
    <source>
        <dbReference type="EMBL" id="MBO0902932.1"/>
    </source>
</evidence>
<dbReference type="InterPro" id="IPR019600">
    <property type="entry name" value="Hemin_uptake_protein_HemP"/>
</dbReference>